<dbReference type="AlphaFoldDB" id="A0A813FXL7"/>
<keyword evidence="3" id="KW-1185">Reference proteome</keyword>
<evidence type="ECO:0000313" key="3">
    <source>
        <dbReference type="Proteomes" id="UP000654075"/>
    </source>
</evidence>
<name>A0A813FXL7_POLGL</name>
<feature type="compositionally biased region" description="Acidic residues" evidence="1">
    <location>
        <begin position="125"/>
        <end position="154"/>
    </location>
</feature>
<feature type="compositionally biased region" description="Low complexity" evidence="1">
    <location>
        <begin position="185"/>
        <end position="196"/>
    </location>
</feature>
<gene>
    <name evidence="2" type="ORF">PGLA1383_LOCUS34610</name>
</gene>
<proteinExistence type="predicted"/>
<comment type="caution">
    <text evidence="2">The sequence shown here is derived from an EMBL/GenBank/DDBJ whole genome shotgun (WGS) entry which is preliminary data.</text>
</comment>
<feature type="region of interest" description="Disordered" evidence="1">
    <location>
        <begin position="125"/>
        <end position="196"/>
    </location>
</feature>
<evidence type="ECO:0000256" key="1">
    <source>
        <dbReference type="SAM" id="MobiDB-lite"/>
    </source>
</evidence>
<accession>A0A813FXL7</accession>
<feature type="compositionally biased region" description="Basic and acidic residues" evidence="1">
    <location>
        <begin position="155"/>
        <end position="180"/>
    </location>
</feature>
<reference evidence="2" key="1">
    <citation type="submission" date="2021-02" db="EMBL/GenBank/DDBJ databases">
        <authorList>
            <person name="Dougan E. K."/>
            <person name="Rhodes N."/>
            <person name="Thang M."/>
            <person name="Chan C."/>
        </authorList>
    </citation>
    <scope>NUCLEOTIDE SEQUENCE</scope>
</reference>
<protein>
    <submittedName>
        <fullName evidence="2">Uncharacterized protein</fullName>
    </submittedName>
</protein>
<evidence type="ECO:0000313" key="2">
    <source>
        <dbReference type="EMBL" id="CAE8616944.1"/>
    </source>
</evidence>
<dbReference type="EMBL" id="CAJNNV010026012">
    <property type="protein sequence ID" value="CAE8616944.1"/>
    <property type="molecule type" value="Genomic_DNA"/>
</dbReference>
<organism evidence="2 3">
    <name type="scientific">Polarella glacialis</name>
    <name type="common">Dinoflagellate</name>
    <dbReference type="NCBI Taxonomy" id="89957"/>
    <lineage>
        <taxon>Eukaryota</taxon>
        <taxon>Sar</taxon>
        <taxon>Alveolata</taxon>
        <taxon>Dinophyceae</taxon>
        <taxon>Suessiales</taxon>
        <taxon>Suessiaceae</taxon>
        <taxon>Polarella</taxon>
    </lineage>
</organism>
<sequence length="225" mass="25205">MCCILRSSGNTDILQAWIAECGRRCTNVLPTTLNITQRELCKVARRRCYCVRLFFSTQQMATCVCPLSKQDKPFVAFCVGTRIEKCVCPLCKEGNMFVAILPKPDLQNKCLPAFARGETNKFVCDDDDDGDDHDHDNDDGDDNDDHDDDDDNDDDAKNNHDDNEDHDDDDTKTTTKKKDDDNDNNNDNNTKTTTTTTKITTITTTTTKQTTNTKMYTCATGASTP</sequence>
<dbReference type="Proteomes" id="UP000654075">
    <property type="component" value="Unassembled WGS sequence"/>
</dbReference>